<evidence type="ECO:0000313" key="2">
    <source>
        <dbReference type="Proteomes" id="UP001596296"/>
    </source>
</evidence>
<sequence>MVRDPSSREEEPDPRDVLAALSDDAAAEIIAALDGPKTASQISEECDIPLSTTYRKLERLTDADLLRESTEIRRDGQHTTRYSVAFDSVTVELDEENELTVELSRPEPAKDERLAALWSEVREET</sequence>
<comment type="caution">
    <text evidence="1">The sequence shown here is derived from an EMBL/GenBank/DDBJ whole genome shotgun (WGS) entry which is preliminary data.</text>
</comment>
<dbReference type="InterPro" id="IPR036388">
    <property type="entry name" value="WH-like_DNA-bd_sf"/>
</dbReference>
<accession>A0ABD5UYF1</accession>
<name>A0ABD5UYF1_9EURY</name>
<protein>
    <submittedName>
        <fullName evidence="1">Helix-turn-helix domain-containing protein</fullName>
    </submittedName>
</protein>
<keyword evidence="2" id="KW-1185">Reference proteome</keyword>
<dbReference type="Pfam" id="PF12840">
    <property type="entry name" value="HTH_20"/>
    <property type="match status" value="1"/>
</dbReference>
<dbReference type="Proteomes" id="UP001596296">
    <property type="component" value="Unassembled WGS sequence"/>
</dbReference>
<dbReference type="AlphaFoldDB" id="A0ABD5UYF1"/>
<dbReference type="EMBL" id="JBHSXL010000003">
    <property type="protein sequence ID" value="MFC6891911.1"/>
    <property type="molecule type" value="Genomic_DNA"/>
</dbReference>
<dbReference type="Gene3D" id="1.10.10.10">
    <property type="entry name" value="Winged helix-like DNA-binding domain superfamily/Winged helix DNA-binding domain"/>
    <property type="match status" value="1"/>
</dbReference>
<dbReference type="InterPro" id="IPR036390">
    <property type="entry name" value="WH_DNA-bd_sf"/>
</dbReference>
<organism evidence="1 2">
    <name type="scientific">Halopenitus salinus</name>
    <dbReference type="NCBI Taxonomy" id="1198295"/>
    <lineage>
        <taxon>Archaea</taxon>
        <taxon>Methanobacteriati</taxon>
        <taxon>Methanobacteriota</taxon>
        <taxon>Stenosarchaea group</taxon>
        <taxon>Halobacteria</taxon>
        <taxon>Halobacteriales</taxon>
        <taxon>Haloferacaceae</taxon>
        <taxon>Halopenitus</taxon>
    </lineage>
</organism>
<gene>
    <name evidence="1" type="ORF">ACFQE9_04690</name>
</gene>
<dbReference type="RefSeq" id="WP_379741045.1">
    <property type="nucleotide sequence ID" value="NZ_JBHSVN010000001.1"/>
</dbReference>
<proteinExistence type="predicted"/>
<evidence type="ECO:0000313" key="1">
    <source>
        <dbReference type="EMBL" id="MFC6891911.1"/>
    </source>
</evidence>
<dbReference type="SUPFAM" id="SSF46785">
    <property type="entry name" value="Winged helix' DNA-binding domain"/>
    <property type="match status" value="1"/>
</dbReference>
<reference evidence="1 2" key="1">
    <citation type="journal article" date="2019" name="Int. J. Syst. Evol. Microbiol.">
        <title>The Global Catalogue of Microorganisms (GCM) 10K type strain sequencing project: providing services to taxonomists for standard genome sequencing and annotation.</title>
        <authorList>
            <consortium name="The Broad Institute Genomics Platform"/>
            <consortium name="The Broad Institute Genome Sequencing Center for Infectious Disease"/>
            <person name="Wu L."/>
            <person name="Ma J."/>
        </authorList>
    </citation>
    <scope>NUCLEOTIDE SEQUENCE [LARGE SCALE GENOMIC DNA]</scope>
    <source>
        <strain evidence="1 2">SKJ47</strain>
    </source>
</reference>